<reference evidence="1" key="1">
    <citation type="journal article" date="2020" name="Nature">
        <title>Giant virus diversity and host interactions through global metagenomics.</title>
        <authorList>
            <person name="Schulz F."/>
            <person name="Roux S."/>
            <person name="Paez-Espino D."/>
            <person name="Jungbluth S."/>
            <person name="Walsh D.A."/>
            <person name="Denef V.J."/>
            <person name="McMahon K.D."/>
            <person name="Konstantinidis K.T."/>
            <person name="Eloe-Fadrosh E.A."/>
            <person name="Kyrpides N.C."/>
            <person name="Woyke T."/>
        </authorList>
    </citation>
    <scope>NUCLEOTIDE SEQUENCE</scope>
    <source>
        <strain evidence="1">GVMAG-M-3300023179-33</strain>
    </source>
</reference>
<dbReference type="AlphaFoldDB" id="A0A6C0EJY8"/>
<evidence type="ECO:0000313" key="1">
    <source>
        <dbReference type="EMBL" id="QHT27685.1"/>
    </source>
</evidence>
<name>A0A6C0EJY8_9ZZZZ</name>
<organism evidence="1">
    <name type="scientific">viral metagenome</name>
    <dbReference type="NCBI Taxonomy" id="1070528"/>
    <lineage>
        <taxon>unclassified sequences</taxon>
        <taxon>metagenomes</taxon>
        <taxon>organismal metagenomes</taxon>
    </lineage>
</organism>
<accession>A0A6C0EJY8</accession>
<proteinExistence type="predicted"/>
<protein>
    <submittedName>
        <fullName evidence="1">Uncharacterized protein</fullName>
    </submittedName>
</protein>
<dbReference type="EMBL" id="MN739826">
    <property type="protein sequence ID" value="QHT27685.1"/>
    <property type="molecule type" value="Genomic_DNA"/>
</dbReference>
<sequence length="184" mass="19992">MSLQNVCSASTLNALYNSFIGYNNNGQGDVALNTTFINTFLLTQNSNQNTKVPGSSITYYQQSEESYNIMASSIYNWIKTLNLSAFNPYAVVIVVADSTGRVVFDSSAGESANTYENYLLNKVNPFNQNMLTYVVGATLANSGTFYQNTWSAPANMFISNLAVRQGLSPENPLGTVIVSSVVLV</sequence>